<reference evidence="1" key="1">
    <citation type="submission" date="2018-11" db="EMBL/GenBank/DDBJ databases">
        <authorList>
            <consortium name="Genoscope - CEA"/>
            <person name="William W."/>
        </authorList>
    </citation>
    <scope>NUCLEOTIDE SEQUENCE</scope>
</reference>
<organism evidence="1">
    <name type="scientific">Brassica oleracea</name>
    <name type="common">Wild cabbage</name>
    <dbReference type="NCBI Taxonomy" id="3712"/>
    <lineage>
        <taxon>Eukaryota</taxon>
        <taxon>Viridiplantae</taxon>
        <taxon>Streptophyta</taxon>
        <taxon>Embryophyta</taxon>
        <taxon>Tracheophyta</taxon>
        <taxon>Spermatophyta</taxon>
        <taxon>Magnoliopsida</taxon>
        <taxon>eudicotyledons</taxon>
        <taxon>Gunneridae</taxon>
        <taxon>Pentapetalae</taxon>
        <taxon>rosids</taxon>
        <taxon>malvids</taxon>
        <taxon>Brassicales</taxon>
        <taxon>Brassicaceae</taxon>
        <taxon>Brassiceae</taxon>
        <taxon>Brassica</taxon>
    </lineage>
</organism>
<accession>A0A3P6E0T6</accession>
<dbReference type="EMBL" id="LR031875">
    <property type="protein sequence ID" value="VDD28754.1"/>
    <property type="molecule type" value="Genomic_DNA"/>
</dbReference>
<proteinExistence type="predicted"/>
<dbReference type="PANTHER" id="PTHR36409">
    <property type="entry name" value="EXPRESSED PROTEIN"/>
    <property type="match status" value="1"/>
</dbReference>
<protein>
    <recommendedName>
        <fullName evidence="2">BLOC-1-related complex subunit 5</fullName>
    </recommendedName>
</protein>
<sequence length="263" mass="29188">MNPNNMGSVSEAWFESHALSPPHPLKYNELPIPLPEKGGGDVITTISQRSERVDPDLENLKSLAVSRPILKSAPPRESSLTDILVRKALSSSSSAYTVDPQILVELFSIYREWQDSKAQDITNRQEDIENKIEVADALASKLLQRFNHSVSAMRTTSHHLSQVNGLQVELGDLKGRLTEVINNCDTLCKRINAEGPQSLRSTVTPFTLAPPDSVSINTTTTIFLDPDTNNEKADNDKTLCWRLRVLLSVQVTSINKHFLPPNP</sequence>
<dbReference type="PANTHER" id="PTHR36409:SF2">
    <property type="entry name" value="BLOC-1-RELATED COMPLEX SUBUNIT 5"/>
    <property type="match status" value="1"/>
</dbReference>
<dbReference type="AlphaFoldDB" id="A0A3P6E0T6"/>
<gene>
    <name evidence="1" type="ORF">BOLC9T54077H</name>
</gene>
<evidence type="ECO:0000313" key="1">
    <source>
        <dbReference type="EMBL" id="VDD28754.1"/>
    </source>
</evidence>
<evidence type="ECO:0008006" key="2">
    <source>
        <dbReference type="Google" id="ProtNLM"/>
    </source>
</evidence>
<name>A0A3P6E0T6_BRAOL</name>